<dbReference type="Proteomes" id="UP000065261">
    <property type="component" value="Chromosome I"/>
</dbReference>
<dbReference type="PATRIC" id="fig|1315283.4.peg.1156"/>
<protein>
    <submittedName>
        <fullName evidence="1">Uncharacterized protein</fullName>
    </submittedName>
</protein>
<organism evidence="1">
    <name type="scientific">Pseudoalteromonas translucida KMM 520</name>
    <dbReference type="NCBI Taxonomy" id="1315283"/>
    <lineage>
        <taxon>Bacteria</taxon>
        <taxon>Pseudomonadati</taxon>
        <taxon>Pseudomonadota</taxon>
        <taxon>Gammaproteobacteria</taxon>
        <taxon>Alteromonadales</taxon>
        <taxon>Pseudoalteromonadaceae</taxon>
        <taxon>Pseudoalteromonas</taxon>
    </lineage>
</organism>
<dbReference type="KEGG" id="ptn:PTRA_a1335"/>
<evidence type="ECO:0000313" key="1">
    <source>
        <dbReference type="EMBL" id="ALS32562.1"/>
    </source>
</evidence>
<sequence length="40" mass="4914">MNSDKYLWLKTNDQMFKVTLKVDSLQVLFWPLWNCFCILM</sequence>
<name>A0A0U2X1C0_9GAMM</name>
<reference evidence="1 2" key="1">
    <citation type="submission" date="2015-03" db="EMBL/GenBank/DDBJ databases">
        <authorList>
            <person name="Murphy D."/>
        </authorList>
    </citation>
    <scope>NUCLEOTIDE SEQUENCE [LARGE SCALE GENOMIC DNA]</scope>
    <source>
        <strain evidence="1 2">KMM 520</strain>
    </source>
</reference>
<gene>
    <name evidence="1" type="ORF">PTRA_a1335</name>
</gene>
<evidence type="ECO:0000313" key="2">
    <source>
        <dbReference type="Proteomes" id="UP000065261"/>
    </source>
</evidence>
<dbReference type="EMBL" id="CP011034">
    <property type="protein sequence ID" value="ALS32562.1"/>
    <property type="molecule type" value="Genomic_DNA"/>
</dbReference>
<dbReference type="AlphaFoldDB" id="A0A0U2X1C0"/>
<accession>A0A0U2X1C0</accession>
<proteinExistence type="predicted"/>